<sequence length="104" mass="11755">MFVHHHLNRRRRVLFMLIILASISCLHTQVFGGRPLVVENGTQKHKEEEEEESISNDEINVGGCNYNNHNSTTTSPSDFEGFVANSDRVVPTGPDPLHNRDDQT</sequence>
<reference evidence="3" key="1">
    <citation type="journal article" date="2021" name="Nat. Commun.">
        <title>Genomic analyses provide insights into spinach domestication and the genetic basis of agronomic traits.</title>
        <authorList>
            <person name="Cai X."/>
            <person name="Sun X."/>
            <person name="Xu C."/>
            <person name="Sun H."/>
            <person name="Wang X."/>
            <person name="Ge C."/>
            <person name="Zhang Z."/>
            <person name="Wang Q."/>
            <person name="Fei Z."/>
            <person name="Jiao C."/>
            <person name="Wang Q."/>
        </authorList>
    </citation>
    <scope>NUCLEOTIDE SEQUENCE [LARGE SCALE GENOMIC DNA]</scope>
    <source>
        <strain evidence="3">cv. Varoflay</strain>
    </source>
</reference>
<gene>
    <name evidence="4" type="primary">LOC110795705</name>
</gene>
<dbReference type="KEGG" id="soe:110795705"/>
<dbReference type="RefSeq" id="XP_021856413.1">
    <property type="nucleotide sequence ID" value="XM_022000721.2"/>
</dbReference>
<dbReference type="Proteomes" id="UP000813463">
    <property type="component" value="Chromosome 4"/>
</dbReference>
<protein>
    <submittedName>
        <fullName evidence="4">Uncharacterized protein</fullName>
    </submittedName>
</protein>
<keyword evidence="3" id="KW-1185">Reference proteome</keyword>
<proteinExistence type="predicted"/>
<feature type="chain" id="PRO_5040237007" evidence="2">
    <location>
        <begin position="29"/>
        <end position="104"/>
    </location>
</feature>
<dbReference type="OrthoDB" id="1734784at2759"/>
<feature type="signal peptide" evidence="2">
    <location>
        <begin position="1"/>
        <end position="28"/>
    </location>
</feature>
<feature type="region of interest" description="Disordered" evidence="1">
    <location>
        <begin position="42"/>
        <end position="104"/>
    </location>
</feature>
<accession>A0A9R0IWT9</accession>
<reference evidence="4" key="2">
    <citation type="submission" date="2025-08" db="UniProtKB">
        <authorList>
            <consortium name="RefSeq"/>
        </authorList>
    </citation>
    <scope>IDENTIFICATION</scope>
    <source>
        <tissue evidence="4">Leaf</tissue>
    </source>
</reference>
<organism evidence="3 4">
    <name type="scientific">Spinacia oleracea</name>
    <name type="common">Spinach</name>
    <dbReference type="NCBI Taxonomy" id="3562"/>
    <lineage>
        <taxon>Eukaryota</taxon>
        <taxon>Viridiplantae</taxon>
        <taxon>Streptophyta</taxon>
        <taxon>Embryophyta</taxon>
        <taxon>Tracheophyta</taxon>
        <taxon>Spermatophyta</taxon>
        <taxon>Magnoliopsida</taxon>
        <taxon>eudicotyledons</taxon>
        <taxon>Gunneridae</taxon>
        <taxon>Pentapetalae</taxon>
        <taxon>Caryophyllales</taxon>
        <taxon>Chenopodiaceae</taxon>
        <taxon>Chenopodioideae</taxon>
        <taxon>Anserineae</taxon>
        <taxon>Spinacia</taxon>
    </lineage>
</organism>
<evidence type="ECO:0000313" key="3">
    <source>
        <dbReference type="Proteomes" id="UP000813463"/>
    </source>
</evidence>
<evidence type="ECO:0000256" key="1">
    <source>
        <dbReference type="SAM" id="MobiDB-lite"/>
    </source>
</evidence>
<evidence type="ECO:0000256" key="2">
    <source>
        <dbReference type="SAM" id="SignalP"/>
    </source>
</evidence>
<name>A0A9R0IWT9_SPIOL</name>
<feature type="compositionally biased region" description="Polar residues" evidence="1">
    <location>
        <begin position="65"/>
        <end position="77"/>
    </location>
</feature>
<dbReference type="AlphaFoldDB" id="A0A9R0IWT9"/>
<evidence type="ECO:0000313" key="4">
    <source>
        <dbReference type="RefSeq" id="XP_021856413.1"/>
    </source>
</evidence>
<dbReference type="GeneID" id="110795705"/>
<keyword evidence="2" id="KW-0732">Signal</keyword>